<dbReference type="Pfam" id="PF03703">
    <property type="entry name" value="bPH_2"/>
    <property type="match status" value="1"/>
</dbReference>
<evidence type="ECO:0000313" key="3">
    <source>
        <dbReference type="EMBL" id="VEG27921.1"/>
    </source>
</evidence>
<keyword evidence="1" id="KW-1133">Transmembrane helix</keyword>
<feature type="transmembrane region" description="Helical" evidence="1">
    <location>
        <begin position="38"/>
        <end position="56"/>
    </location>
</feature>
<feature type="transmembrane region" description="Helical" evidence="1">
    <location>
        <begin position="62"/>
        <end position="81"/>
    </location>
</feature>
<accession>A0A448HGF7</accession>
<dbReference type="OrthoDB" id="7364633at2"/>
<dbReference type="InterPro" id="IPR005182">
    <property type="entry name" value="YdbS-like_PH"/>
</dbReference>
<evidence type="ECO:0000259" key="2">
    <source>
        <dbReference type="Pfam" id="PF03703"/>
    </source>
</evidence>
<keyword evidence="1" id="KW-0472">Membrane</keyword>
<dbReference type="Proteomes" id="UP000266895">
    <property type="component" value="Chromosome"/>
</dbReference>
<keyword evidence="4" id="KW-1185">Reference proteome</keyword>
<organism evidence="3 4">
    <name type="scientific">Actinomyces howellii</name>
    <dbReference type="NCBI Taxonomy" id="52771"/>
    <lineage>
        <taxon>Bacteria</taxon>
        <taxon>Bacillati</taxon>
        <taxon>Actinomycetota</taxon>
        <taxon>Actinomycetes</taxon>
        <taxon>Actinomycetales</taxon>
        <taxon>Actinomycetaceae</taxon>
        <taxon>Actinomyces</taxon>
    </lineage>
</organism>
<reference evidence="3 4" key="1">
    <citation type="submission" date="2018-12" db="EMBL/GenBank/DDBJ databases">
        <authorList>
            <consortium name="Pathogen Informatics"/>
        </authorList>
    </citation>
    <scope>NUCLEOTIDE SEQUENCE [LARGE SCALE GENOMIC DNA]</scope>
    <source>
        <strain evidence="3 4">NCTC11636</strain>
    </source>
</reference>
<keyword evidence="1" id="KW-0812">Transmembrane</keyword>
<dbReference type="KEGG" id="ahw:NCTC11636_01235"/>
<gene>
    <name evidence="3" type="ORF">NCTC11636_01235</name>
</gene>
<dbReference type="RefSeq" id="WP_126382348.1">
    <property type="nucleotide sequence ID" value="NZ_LR134350.1"/>
</dbReference>
<dbReference type="AlphaFoldDB" id="A0A448HGF7"/>
<sequence>MSVSSSGTGTAPSRVADPFAPEGVDFHPVSSRLATARLLGAGIGNAVAVIGFAVPAVLWSPWLWIGSAFFLITGLCEMLLIPRQVRAMGYALTEDHLLWRKGVMFRSLSVIPYGRMQLVDTSQGPVGARLGIAEVKLHTASASTDATINGLPAQEAEHLRQILADRGEDRMAGL</sequence>
<evidence type="ECO:0000256" key="1">
    <source>
        <dbReference type="SAM" id="Phobius"/>
    </source>
</evidence>
<proteinExistence type="predicted"/>
<dbReference type="PANTHER" id="PTHR34473">
    <property type="entry name" value="UPF0699 TRANSMEMBRANE PROTEIN YDBS"/>
    <property type="match status" value="1"/>
</dbReference>
<protein>
    <submittedName>
        <fullName evidence="3">Bacterial membrane flanked domain</fullName>
    </submittedName>
</protein>
<dbReference type="PANTHER" id="PTHR34473:SF3">
    <property type="entry name" value="TRANSMEMBRANE PROTEIN-RELATED"/>
    <property type="match status" value="1"/>
</dbReference>
<evidence type="ECO:0000313" key="4">
    <source>
        <dbReference type="Proteomes" id="UP000266895"/>
    </source>
</evidence>
<name>A0A448HGF7_9ACTO</name>
<feature type="domain" description="YdbS-like PH" evidence="2">
    <location>
        <begin position="86"/>
        <end position="162"/>
    </location>
</feature>
<dbReference type="EMBL" id="LR134350">
    <property type="protein sequence ID" value="VEG27921.1"/>
    <property type="molecule type" value="Genomic_DNA"/>
</dbReference>